<reference evidence="1 2" key="1">
    <citation type="submission" date="2019-09" db="EMBL/GenBank/DDBJ databases">
        <title>Goodfellowia gen. nov., a new genus of the Pseudonocardineae related to Actinoalloteichus, containing Goodfellowia coeruleoviolacea gen. nov., comb. nov. gen. nov., comb. nov.</title>
        <authorList>
            <person name="Labeda D."/>
        </authorList>
    </citation>
    <scope>NUCLEOTIDE SEQUENCE [LARGE SCALE GENOMIC DNA]</scope>
    <source>
        <strain evidence="1 2">AN110305</strain>
    </source>
</reference>
<dbReference type="Proteomes" id="UP000323454">
    <property type="component" value="Unassembled WGS sequence"/>
</dbReference>
<dbReference type="OrthoDB" id="3627899at2"/>
<dbReference type="InterPro" id="IPR048152">
    <property type="entry name" value="AMED_5909-like"/>
</dbReference>
<dbReference type="AlphaFoldDB" id="A0A5B2WJ46"/>
<evidence type="ECO:0000313" key="2">
    <source>
        <dbReference type="Proteomes" id="UP000323454"/>
    </source>
</evidence>
<keyword evidence="2" id="KW-1185">Reference proteome</keyword>
<organism evidence="1 2">
    <name type="scientific">Solihabitans fulvus</name>
    <dbReference type="NCBI Taxonomy" id="1892852"/>
    <lineage>
        <taxon>Bacteria</taxon>
        <taxon>Bacillati</taxon>
        <taxon>Actinomycetota</taxon>
        <taxon>Actinomycetes</taxon>
        <taxon>Pseudonocardiales</taxon>
        <taxon>Pseudonocardiaceae</taxon>
        <taxon>Solihabitans</taxon>
    </lineage>
</organism>
<dbReference type="RefSeq" id="WP_149854569.1">
    <property type="nucleotide sequence ID" value="NZ_VUOB01000077.1"/>
</dbReference>
<name>A0A5B2WJ46_9PSEU</name>
<comment type="caution">
    <text evidence="1">The sequence shown here is derived from an EMBL/GenBank/DDBJ whole genome shotgun (WGS) entry which is preliminary data.</text>
</comment>
<proteinExistence type="predicted"/>
<gene>
    <name evidence="1" type="ORF">F0L68_37030</name>
</gene>
<evidence type="ECO:0000313" key="1">
    <source>
        <dbReference type="EMBL" id="KAA2252153.1"/>
    </source>
</evidence>
<reference evidence="1 2" key="2">
    <citation type="submission" date="2019-09" db="EMBL/GenBank/DDBJ databases">
        <authorList>
            <person name="Jin C."/>
        </authorList>
    </citation>
    <scope>NUCLEOTIDE SEQUENCE [LARGE SCALE GENOMIC DNA]</scope>
    <source>
        <strain evidence="1 2">AN110305</strain>
    </source>
</reference>
<protein>
    <submittedName>
        <fullName evidence="1">Uncharacterized protein</fullName>
    </submittedName>
</protein>
<sequence length="90" mass="10115">MSPKASADRWATARQAQTLHEAHEAVGRLRPAPGADMAVWLEFYRRSAAVYAELAETDRGHHHEALYWAGREARMAEEIDSRIRSGARAD</sequence>
<dbReference type="NCBIfam" id="NF041510">
    <property type="entry name" value="AMED_5909_fam"/>
    <property type="match status" value="1"/>
</dbReference>
<accession>A0A5B2WJ46</accession>
<dbReference type="EMBL" id="VUOB01000077">
    <property type="protein sequence ID" value="KAA2252153.1"/>
    <property type="molecule type" value="Genomic_DNA"/>
</dbReference>